<reference evidence="2 3" key="1">
    <citation type="submission" date="2020-03" db="EMBL/GenBank/DDBJ databases">
        <title>WGS of the type strain of Planosporangium spp.</title>
        <authorList>
            <person name="Thawai C."/>
        </authorList>
    </citation>
    <scope>NUCLEOTIDE SEQUENCE [LARGE SCALE GENOMIC DNA]</scope>
    <source>
        <strain evidence="2 3">TBRC 5610</strain>
    </source>
</reference>
<gene>
    <name evidence="2" type="ORF">HC031_26995</name>
</gene>
<evidence type="ECO:0000313" key="3">
    <source>
        <dbReference type="Proteomes" id="UP000722989"/>
    </source>
</evidence>
<dbReference type="PANTHER" id="PTHR36933">
    <property type="entry name" value="SLL0788 PROTEIN"/>
    <property type="match status" value="1"/>
</dbReference>
<feature type="domain" description="DUF305" evidence="1">
    <location>
        <begin position="48"/>
        <end position="203"/>
    </location>
</feature>
<keyword evidence="3" id="KW-1185">Reference proteome</keyword>
<dbReference type="InterPro" id="IPR012347">
    <property type="entry name" value="Ferritin-like"/>
</dbReference>
<dbReference type="PANTHER" id="PTHR36933:SF1">
    <property type="entry name" value="SLL0788 PROTEIN"/>
    <property type="match status" value="1"/>
</dbReference>
<dbReference type="Gene3D" id="1.20.1260.10">
    <property type="match status" value="1"/>
</dbReference>
<proteinExistence type="predicted"/>
<sequence length="212" mass="22764">MPVSSILPSSRRVRLLLAGLAAVVALVLAYAAGVVSAGLYAPGEDSPEAGFARDMSLHHAQAVEMGMLAYQRATNAEVRHEGYDIALTQQGQIGTMKAWLDKWHVSRSGDQAPMAWMPGGDKELTPDGRMPGMASDAELTKLNTVTGKDFDILFCQLMIRHHLGGIHMADAILKLSHNPDVTSLAESIKSGQQTEITIFTNLLTSMGAKPLQ</sequence>
<dbReference type="RefSeq" id="WP_167928249.1">
    <property type="nucleotide sequence ID" value="NZ_JAATVY010000029.1"/>
</dbReference>
<evidence type="ECO:0000313" key="2">
    <source>
        <dbReference type="EMBL" id="NJC73340.1"/>
    </source>
</evidence>
<dbReference type="EMBL" id="JAATVY010000029">
    <property type="protein sequence ID" value="NJC73340.1"/>
    <property type="molecule type" value="Genomic_DNA"/>
</dbReference>
<dbReference type="InterPro" id="IPR005183">
    <property type="entry name" value="DUF305_CopM-like"/>
</dbReference>
<accession>A0ABX0Y7D9</accession>
<evidence type="ECO:0000259" key="1">
    <source>
        <dbReference type="Pfam" id="PF03713"/>
    </source>
</evidence>
<name>A0ABX0Y7D9_9ACTN</name>
<dbReference type="Proteomes" id="UP000722989">
    <property type="component" value="Unassembled WGS sequence"/>
</dbReference>
<comment type="caution">
    <text evidence="2">The sequence shown here is derived from an EMBL/GenBank/DDBJ whole genome shotgun (WGS) entry which is preliminary data.</text>
</comment>
<dbReference type="Pfam" id="PF03713">
    <property type="entry name" value="DUF305"/>
    <property type="match status" value="1"/>
</dbReference>
<protein>
    <submittedName>
        <fullName evidence="2">DUF305 domain-containing protein</fullName>
    </submittedName>
</protein>
<organism evidence="2 3">
    <name type="scientific">Planosporangium thailandense</name>
    <dbReference type="NCBI Taxonomy" id="765197"/>
    <lineage>
        <taxon>Bacteria</taxon>
        <taxon>Bacillati</taxon>
        <taxon>Actinomycetota</taxon>
        <taxon>Actinomycetes</taxon>
        <taxon>Micromonosporales</taxon>
        <taxon>Micromonosporaceae</taxon>
        <taxon>Planosporangium</taxon>
    </lineage>
</organism>